<dbReference type="EMBL" id="RKLR01000001">
    <property type="protein sequence ID" value="MBX0321967.1"/>
    <property type="molecule type" value="Genomic_DNA"/>
</dbReference>
<evidence type="ECO:0008006" key="3">
    <source>
        <dbReference type="Google" id="ProtNLM"/>
    </source>
</evidence>
<comment type="caution">
    <text evidence="1">The sequence shown here is derived from an EMBL/GenBank/DDBJ whole genome shotgun (WGS) entry which is preliminary data.</text>
</comment>
<organism evidence="1 2">
    <name type="scientific">Haloarcula rubra</name>
    <dbReference type="NCBI Taxonomy" id="2487747"/>
    <lineage>
        <taxon>Archaea</taxon>
        <taxon>Methanobacteriati</taxon>
        <taxon>Methanobacteriota</taxon>
        <taxon>Stenosarchaea group</taxon>
        <taxon>Halobacteria</taxon>
        <taxon>Halobacteriales</taxon>
        <taxon>Haloarculaceae</taxon>
        <taxon>Haloarcula</taxon>
    </lineage>
</organism>
<dbReference type="AlphaFoldDB" id="A0AAW4PNQ0"/>
<evidence type="ECO:0000313" key="2">
    <source>
        <dbReference type="Proteomes" id="UP001430377"/>
    </source>
</evidence>
<evidence type="ECO:0000313" key="1">
    <source>
        <dbReference type="EMBL" id="MBX0321967.1"/>
    </source>
</evidence>
<accession>A0AAW4PNQ0</accession>
<protein>
    <recommendedName>
        <fullName evidence="3">GNAT family N-acetyltransferase</fullName>
    </recommendedName>
</protein>
<sequence length="56" mass="6646">MTEPEHAHDRRRDDMADRVEQWRASDVEITEFSGRTVAYLPDVEESWICGWVDVPR</sequence>
<dbReference type="RefSeq" id="WP_220616957.1">
    <property type="nucleotide sequence ID" value="NZ_RKLR01000001.1"/>
</dbReference>
<name>A0AAW4PNQ0_9EURY</name>
<proteinExistence type="predicted"/>
<keyword evidence="2" id="KW-1185">Reference proteome</keyword>
<reference evidence="1 2" key="1">
    <citation type="submission" date="2021-06" db="EMBL/GenBank/DDBJ databases">
        <title>Halomicroarcula sp. a new haloarchaeum isolated from saline soil.</title>
        <authorList>
            <person name="Duran-Viseras A."/>
            <person name="Sanchez-Porro C."/>
            <person name="Ventosa A."/>
        </authorList>
    </citation>
    <scope>NUCLEOTIDE SEQUENCE [LARGE SCALE GENOMIC DNA]</scope>
    <source>
        <strain evidence="1 2">F13</strain>
    </source>
</reference>
<dbReference type="Proteomes" id="UP001430377">
    <property type="component" value="Unassembled WGS sequence"/>
</dbReference>
<gene>
    <name evidence="1" type="ORF">EGH21_02865</name>
</gene>